<evidence type="ECO:0000313" key="1">
    <source>
        <dbReference type="EMBL" id="KPV53788.1"/>
    </source>
</evidence>
<dbReference type="EMBL" id="LJCR01000177">
    <property type="protein sequence ID" value="KPV53788.1"/>
    <property type="molecule type" value="Genomic_DNA"/>
</dbReference>
<gene>
    <name evidence="1" type="ORF">SE17_07535</name>
</gene>
<accession>A0A0P9D3X3</accession>
<name>A0A0P9D3X3_9CHLR</name>
<reference evidence="1 2" key="1">
    <citation type="submission" date="2015-09" db="EMBL/GenBank/DDBJ databases">
        <title>Draft genome sequence of Kouleothrix aurantiaca JCM 19913.</title>
        <authorList>
            <person name="Hemp J."/>
        </authorList>
    </citation>
    <scope>NUCLEOTIDE SEQUENCE [LARGE SCALE GENOMIC DNA]</scope>
    <source>
        <strain evidence="1 2">COM-B</strain>
    </source>
</reference>
<dbReference type="AlphaFoldDB" id="A0A0P9D3X3"/>
<comment type="caution">
    <text evidence="1">The sequence shown here is derived from an EMBL/GenBank/DDBJ whole genome shotgun (WGS) entry which is preliminary data.</text>
</comment>
<organism evidence="1 2">
    <name type="scientific">Kouleothrix aurantiaca</name>
    <dbReference type="NCBI Taxonomy" id="186479"/>
    <lineage>
        <taxon>Bacteria</taxon>
        <taxon>Bacillati</taxon>
        <taxon>Chloroflexota</taxon>
        <taxon>Chloroflexia</taxon>
        <taxon>Chloroflexales</taxon>
        <taxon>Roseiflexineae</taxon>
        <taxon>Roseiflexaceae</taxon>
        <taxon>Kouleothrix</taxon>
    </lineage>
</organism>
<proteinExistence type="predicted"/>
<protein>
    <submittedName>
        <fullName evidence="1">Uncharacterized protein</fullName>
    </submittedName>
</protein>
<evidence type="ECO:0000313" key="2">
    <source>
        <dbReference type="Proteomes" id="UP000050509"/>
    </source>
</evidence>
<sequence>MASALLHRLRQHYRAAQRRPIAQAAREPAWYIAHRRLLQANLARRDADPLWFGQALYIQFLGAQIVALEHALGDDGEETARRYAAARGRSAWQIIALAKRLCVLAQVPSVGVYVQSGRLPTSWAQLL</sequence>
<dbReference type="Proteomes" id="UP000050509">
    <property type="component" value="Unassembled WGS sequence"/>
</dbReference>
<keyword evidence="2" id="KW-1185">Reference proteome</keyword>
<feature type="non-terminal residue" evidence="1">
    <location>
        <position position="127"/>
    </location>
</feature>